<dbReference type="EMBL" id="UINC01228823">
    <property type="protein sequence ID" value="SVE60300.1"/>
    <property type="molecule type" value="Genomic_DNA"/>
</dbReference>
<sequence>MALSDKIQVTDLEFDGIKANLKAYLSSQDKFQDYDFEGSGM</sequence>
<feature type="non-terminal residue" evidence="2">
    <location>
        <position position="41"/>
    </location>
</feature>
<reference evidence="2" key="1">
    <citation type="submission" date="2018-05" db="EMBL/GenBank/DDBJ databases">
        <authorList>
            <person name="Lanie J.A."/>
            <person name="Ng W.-L."/>
            <person name="Kazmierczak K.M."/>
            <person name="Andrzejewski T.M."/>
            <person name="Davidsen T.M."/>
            <person name="Wayne K.J."/>
            <person name="Tettelin H."/>
            <person name="Glass J.I."/>
            <person name="Rusch D."/>
            <person name="Podicherti R."/>
            <person name="Tsui H.-C.T."/>
            <person name="Winkler M.E."/>
        </authorList>
    </citation>
    <scope>NUCLEOTIDE SEQUENCE</scope>
</reference>
<protein>
    <recommendedName>
        <fullName evidence="1">Baseplate wedge protein gp6-like N-terminal helical domain-containing protein</fullName>
    </recommendedName>
</protein>
<feature type="domain" description="Baseplate wedge protein gp6-like N-terminal helical" evidence="1">
    <location>
        <begin position="14"/>
        <end position="40"/>
    </location>
</feature>
<dbReference type="InterPro" id="IPR049026">
    <property type="entry name" value="Gp6-like_N"/>
</dbReference>
<evidence type="ECO:0000313" key="2">
    <source>
        <dbReference type="EMBL" id="SVE60300.1"/>
    </source>
</evidence>
<accession>A0A383EVI4</accession>
<dbReference type="Pfam" id="PF21379">
    <property type="entry name" value="Gp6-like_1st"/>
    <property type="match status" value="1"/>
</dbReference>
<organism evidence="2">
    <name type="scientific">marine metagenome</name>
    <dbReference type="NCBI Taxonomy" id="408172"/>
    <lineage>
        <taxon>unclassified sequences</taxon>
        <taxon>metagenomes</taxon>
        <taxon>ecological metagenomes</taxon>
    </lineage>
</organism>
<dbReference type="AlphaFoldDB" id="A0A383EVI4"/>
<evidence type="ECO:0000259" key="1">
    <source>
        <dbReference type="Pfam" id="PF21379"/>
    </source>
</evidence>
<name>A0A383EVI4_9ZZZZ</name>
<gene>
    <name evidence="2" type="ORF">METZ01_LOCUS513154</name>
</gene>
<proteinExistence type="predicted"/>